<evidence type="ECO:0000313" key="10">
    <source>
        <dbReference type="Proteomes" id="UP001285921"/>
    </source>
</evidence>
<dbReference type="PANTHER" id="PTHR34975:SF2">
    <property type="entry name" value="SPORE GERMINATION PROTEIN A2"/>
    <property type="match status" value="1"/>
</dbReference>
<evidence type="ECO:0000256" key="4">
    <source>
        <dbReference type="ARBA" id="ARBA00022544"/>
    </source>
</evidence>
<feature type="transmembrane region" description="Helical" evidence="8">
    <location>
        <begin position="308"/>
        <end position="327"/>
    </location>
</feature>
<dbReference type="NCBIfam" id="TIGR00912">
    <property type="entry name" value="2A0309"/>
    <property type="match status" value="1"/>
</dbReference>
<gene>
    <name evidence="9" type="ORF">PghCCS26_24070</name>
</gene>
<comment type="caution">
    <text evidence="9">The sequence shown here is derived from an EMBL/GenBank/DDBJ whole genome shotgun (WGS) entry which is preliminary data.</text>
</comment>
<feature type="transmembrane region" description="Helical" evidence="8">
    <location>
        <begin position="71"/>
        <end position="94"/>
    </location>
</feature>
<accession>A0ABQ6NKH3</accession>
<feature type="transmembrane region" description="Helical" evidence="8">
    <location>
        <begin position="339"/>
        <end position="359"/>
    </location>
</feature>
<feature type="transmembrane region" description="Helical" evidence="8">
    <location>
        <begin position="273"/>
        <end position="296"/>
    </location>
</feature>
<comment type="similarity">
    <text evidence="2">Belongs to the amino acid-polyamine-organocation (APC) superfamily. Spore germination protein (SGP) (TC 2.A.3.9) family.</text>
</comment>
<evidence type="ECO:0000256" key="1">
    <source>
        <dbReference type="ARBA" id="ARBA00004141"/>
    </source>
</evidence>
<feature type="transmembrane region" description="Helical" evidence="8">
    <location>
        <begin position="221"/>
        <end position="240"/>
    </location>
</feature>
<sequence length="369" mass="40884">MQGNQQTVSSRQLIALMILFEFGTAIVVHIGLASNHATWLSVLLAIPGALLLYSVYRYLYQQYPELIVSAYIRKIVGPILAWPISLFILAYFIYNASRNLREAGDLLIASAYDETPLFIINATMALVMIYVLGKGIEVICRLAQVYVYVIIILGIIGLLAVFFSGEVELSNIFPINGGSWRNVVKMAYPSILLFPFGELFAFSTVLPHLKDKKKAGKTGTIAILFSGFVLSLTQAVQLLVLGDSIYIRSTFSLLTMISVVNIANFLQRLDAIVMLSLIICVFFKMSLYSYAVMAIWGDLFRINTLAKLAAPVGIVVLFMSIFSAWSFPEHVSEGRTSSMLMLFIVTVALPLLLLLVHLAKKTFKQGGRP</sequence>
<feature type="transmembrane region" description="Helical" evidence="8">
    <location>
        <begin position="12"/>
        <end position="32"/>
    </location>
</feature>
<protein>
    <submittedName>
        <fullName evidence="9">Germination protein GerKB</fullName>
    </submittedName>
</protein>
<keyword evidence="7 8" id="KW-0472">Membrane</keyword>
<dbReference type="Pfam" id="PF03845">
    <property type="entry name" value="Spore_permease"/>
    <property type="match status" value="1"/>
</dbReference>
<dbReference type="Proteomes" id="UP001285921">
    <property type="component" value="Unassembled WGS sequence"/>
</dbReference>
<feature type="transmembrane region" description="Helical" evidence="8">
    <location>
        <begin position="246"/>
        <end position="266"/>
    </location>
</feature>
<evidence type="ECO:0000313" key="9">
    <source>
        <dbReference type="EMBL" id="GMK45279.1"/>
    </source>
</evidence>
<dbReference type="InterPro" id="IPR004761">
    <property type="entry name" value="Spore_GerAB"/>
</dbReference>
<evidence type="ECO:0000256" key="8">
    <source>
        <dbReference type="SAM" id="Phobius"/>
    </source>
</evidence>
<comment type="subcellular location">
    <subcellularLocation>
        <location evidence="1">Membrane</location>
        <topology evidence="1">Multi-pass membrane protein</topology>
    </subcellularLocation>
</comment>
<evidence type="ECO:0000256" key="7">
    <source>
        <dbReference type="ARBA" id="ARBA00023136"/>
    </source>
</evidence>
<keyword evidence="3" id="KW-0813">Transport</keyword>
<name>A0ABQ6NKH3_9BACL</name>
<keyword evidence="5 8" id="KW-0812">Transmembrane</keyword>
<feature type="transmembrane region" description="Helical" evidence="8">
    <location>
        <begin position="114"/>
        <end position="133"/>
    </location>
</feature>
<feature type="transmembrane region" description="Helical" evidence="8">
    <location>
        <begin position="187"/>
        <end position="209"/>
    </location>
</feature>
<evidence type="ECO:0000256" key="6">
    <source>
        <dbReference type="ARBA" id="ARBA00022989"/>
    </source>
</evidence>
<evidence type="ECO:0000256" key="2">
    <source>
        <dbReference type="ARBA" id="ARBA00007998"/>
    </source>
</evidence>
<evidence type="ECO:0000256" key="3">
    <source>
        <dbReference type="ARBA" id="ARBA00022448"/>
    </source>
</evidence>
<keyword evidence="4" id="KW-0309">Germination</keyword>
<dbReference type="PANTHER" id="PTHR34975">
    <property type="entry name" value="SPORE GERMINATION PROTEIN A2"/>
    <property type="match status" value="1"/>
</dbReference>
<evidence type="ECO:0000256" key="5">
    <source>
        <dbReference type="ARBA" id="ARBA00022692"/>
    </source>
</evidence>
<keyword evidence="10" id="KW-1185">Reference proteome</keyword>
<organism evidence="9 10">
    <name type="scientific">Paenibacillus glycanilyticus</name>
    <dbReference type="NCBI Taxonomy" id="126569"/>
    <lineage>
        <taxon>Bacteria</taxon>
        <taxon>Bacillati</taxon>
        <taxon>Bacillota</taxon>
        <taxon>Bacilli</taxon>
        <taxon>Bacillales</taxon>
        <taxon>Paenibacillaceae</taxon>
        <taxon>Paenibacillus</taxon>
    </lineage>
</organism>
<feature type="transmembrane region" description="Helical" evidence="8">
    <location>
        <begin position="38"/>
        <end position="59"/>
    </location>
</feature>
<dbReference type="EMBL" id="BTCL01000006">
    <property type="protein sequence ID" value="GMK45279.1"/>
    <property type="molecule type" value="Genomic_DNA"/>
</dbReference>
<dbReference type="RefSeq" id="WP_317980044.1">
    <property type="nucleotide sequence ID" value="NZ_BTCL01000006.1"/>
</dbReference>
<feature type="transmembrane region" description="Helical" evidence="8">
    <location>
        <begin position="145"/>
        <end position="167"/>
    </location>
</feature>
<proteinExistence type="inferred from homology"/>
<reference evidence="9 10" key="1">
    <citation type="submission" date="2023-05" db="EMBL/GenBank/DDBJ databases">
        <title>Draft genome of Paenibacillus sp. CCS26.</title>
        <authorList>
            <person name="Akita H."/>
            <person name="Shinto Y."/>
            <person name="Kimura Z."/>
        </authorList>
    </citation>
    <scope>NUCLEOTIDE SEQUENCE [LARGE SCALE GENOMIC DNA]</scope>
    <source>
        <strain evidence="9 10">CCS26</strain>
    </source>
</reference>
<keyword evidence="6 8" id="KW-1133">Transmembrane helix</keyword>